<dbReference type="STRING" id="313628.LNTAR_23919"/>
<evidence type="ECO:0000313" key="2">
    <source>
        <dbReference type="Proteomes" id="UP000004947"/>
    </source>
</evidence>
<proteinExistence type="predicted"/>
<dbReference type="Gene3D" id="3.40.50.1110">
    <property type="entry name" value="SGNH hydrolase"/>
    <property type="match status" value="1"/>
</dbReference>
<protein>
    <recommendedName>
        <fullName evidence="3">DUF4886 domain-containing protein</fullName>
    </recommendedName>
</protein>
<accession>A6DPX2</accession>
<dbReference type="eggNOG" id="COG3291">
    <property type="taxonomic scope" value="Bacteria"/>
</dbReference>
<sequence>MRLFIVLFFCLSISLSAKEILFIGNSYTAQSRQTLQQLLKAEKCEWKMTFVTKGGFTLAKHLQDSKNIELIKSKKWDAIILQDQSQTPAYGTLRKAYYASLKQIQELCKKDKIPLYLFTSWGRRDGDKKNIKVAPTYEKMQSMLDEAFAEGAKKYKMTPLPTNKLWRAIMEKDQDLGKALYKNDGSHPSSKGAYLVALSLYCTLENLSPDKVSFSGDLSSSEHKLVKSLAQKVFK</sequence>
<comment type="caution">
    <text evidence="1">The sequence shown here is derived from an EMBL/GenBank/DDBJ whole genome shotgun (WGS) entry which is preliminary data.</text>
</comment>
<dbReference type="SUPFAM" id="SSF52266">
    <property type="entry name" value="SGNH hydrolase"/>
    <property type="match status" value="1"/>
</dbReference>
<dbReference type="InterPro" id="IPR036514">
    <property type="entry name" value="SGNH_hydro_sf"/>
</dbReference>
<dbReference type="AlphaFoldDB" id="A6DPX2"/>
<evidence type="ECO:0000313" key="1">
    <source>
        <dbReference type="EMBL" id="EDM26213.1"/>
    </source>
</evidence>
<keyword evidence="2" id="KW-1185">Reference proteome</keyword>
<dbReference type="RefSeq" id="WP_007279903.1">
    <property type="nucleotide sequence ID" value="NZ_ABCK01000018.1"/>
</dbReference>
<dbReference type="EMBL" id="ABCK01000018">
    <property type="protein sequence ID" value="EDM26213.1"/>
    <property type="molecule type" value="Genomic_DNA"/>
</dbReference>
<name>A6DPX2_9BACT</name>
<dbReference type="GO" id="GO:0016788">
    <property type="term" value="F:hydrolase activity, acting on ester bonds"/>
    <property type="evidence" value="ECO:0007669"/>
    <property type="project" value="UniProtKB-ARBA"/>
</dbReference>
<dbReference type="CDD" id="cd00229">
    <property type="entry name" value="SGNH_hydrolase"/>
    <property type="match status" value="1"/>
</dbReference>
<evidence type="ECO:0008006" key="3">
    <source>
        <dbReference type="Google" id="ProtNLM"/>
    </source>
</evidence>
<gene>
    <name evidence="1" type="ORF">LNTAR_23919</name>
</gene>
<dbReference type="OrthoDB" id="7443339at2"/>
<organism evidence="1 2">
    <name type="scientific">Lentisphaera araneosa HTCC2155</name>
    <dbReference type="NCBI Taxonomy" id="313628"/>
    <lineage>
        <taxon>Bacteria</taxon>
        <taxon>Pseudomonadati</taxon>
        <taxon>Lentisphaerota</taxon>
        <taxon>Lentisphaeria</taxon>
        <taxon>Lentisphaerales</taxon>
        <taxon>Lentisphaeraceae</taxon>
        <taxon>Lentisphaera</taxon>
    </lineage>
</organism>
<dbReference type="Proteomes" id="UP000004947">
    <property type="component" value="Unassembled WGS sequence"/>
</dbReference>
<reference evidence="1 2" key="1">
    <citation type="journal article" date="2010" name="J. Bacteriol.">
        <title>Genome sequence of Lentisphaera araneosa HTCC2155T, the type species of the order Lentisphaerales in the phylum Lentisphaerae.</title>
        <authorList>
            <person name="Thrash J.C."/>
            <person name="Cho J.C."/>
            <person name="Vergin K.L."/>
            <person name="Morris R.M."/>
            <person name="Giovannoni S.J."/>
        </authorList>
    </citation>
    <scope>NUCLEOTIDE SEQUENCE [LARGE SCALE GENOMIC DNA]</scope>
    <source>
        <strain evidence="1 2">HTCC2155</strain>
    </source>
</reference>